<gene>
    <name evidence="1" type="ORF">J8J14_22120</name>
</gene>
<sequence length="177" mass="18743">MPENSDISIAHLRGDLTATAASLLQELDSLGRIISTARAEVVALRAEGLDQSVIPSATDELAEIVSHTAQATHDILDACEQLEALQGVPPDKAETLMTATTRIYEACAFQDITGQRIAKVVTALQLIEARISKARACFVPDPTSSHQVEPAMSTVLLNGPQLPGNAISQSAIDALFD</sequence>
<protein>
    <recommendedName>
        <fullName evidence="3">Chemotaxis protein CheZ</fullName>
    </recommendedName>
</protein>
<evidence type="ECO:0008006" key="3">
    <source>
        <dbReference type="Google" id="ProtNLM"/>
    </source>
</evidence>
<evidence type="ECO:0000313" key="2">
    <source>
        <dbReference type="Proteomes" id="UP000681594"/>
    </source>
</evidence>
<proteinExistence type="predicted"/>
<keyword evidence="2" id="KW-1185">Reference proteome</keyword>
<reference evidence="1 2" key="1">
    <citation type="submission" date="2021-03" db="EMBL/GenBank/DDBJ databases">
        <authorList>
            <person name="So Y."/>
        </authorList>
    </citation>
    <scope>NUCLEOTIDE SEQUENCE [LARGE SCALE GENOMIC DNA]</scope>
    <source>
        <strain evidence="1 2">SSH11</strain>
    </source>
</reference>
<dbReference type="Gene3D" id="1.10.287.500">
    <property type="entry name" value="Helix hairpin bin"/>
    <property type="match status" value="2"/>
</dbReference>
<evidence type="ECO:0000313" key="1">
    <source>
        <dbReference type="EMBL" id="MBP0447461.1"/>
    </source>
</evidence>
<dbReference type="EMBL" id="JAGIZB010000037">
    <property type="protein sequence ID" value="MBP0447461.1"/>
    <property type="molecule type" value="Genomic_DNA"/>
</dbReference>
<dbReference type="RefSeq" id="WP_209381729.1">
    <property type="nucleotide sequence ID" value="NZ_JAGIZB010000037.1"/>
</dbReference>
<name>A0ABS4AKQ4_9PROT</name>
<dbReference type="SUPFAM" id="SSF75708">
    <property type="entry name" value="Chemotaxis phosphatase CheZ"/>
    <property type="match status" value="1"/>
</dbReference>
<accession>A0ABS4AKQ4</accession>
<comment type="caution">
    <text evidence="1">The sequence shown here is derived from an EMBL/GenBank/DDBJ whole genome shotgun (WGS) entry which is preliminary data.</text>
</comment>
<organism evidence="1 2">
    <name type="scientific">Pararoseomonas baculiformis</name>
    <dbReference type="NCBI Taxonomy" id="2820812"/>
    <lineage>
        <taxon>Bacteria</taxon>
        <taxon>Pseudomonadati</taxon>
        <taxon>Pseudomonadota</taxon>
        <taxon>Alphaproteobacteria</taxon>
        <taxon>Acetobacterales</taxon>
        <taxon>Acetobacteraceae</taxon>
        <taxon>Pararoseomonas</taxon>
    </lineage>
</organism>
<dbReference type="Proteomes" id="UP000681594">
    <property type="component" value="Unassembled WGS sequence"/>
</dbReference>